<feature type="region of interest" description="Disordered" evidence="3">
    <location>
        <begin position="424"/>
        <end position="450"/>
    </location>
</feature>
<dbReference type="GO" id="GO:1990756">
    <property type="term" value="F:ubiquitin-like ligase-substrate adaptor activity"/>
    <property type="evidence" value="ECO:0007669"/>
    <property type="project" value="TreeGrafter"/>
</dbReference>
<feature type="compositionally biased region" description="Low complexity" evidence="3">
    <location>
        <begin position="1455"/>
        <end position="1468"/>
    </location>
</feature>
<feature type="region of interest" description="Disordered" evidence="3">
    <location>
        <begin position="1247"/>
        <end position="1282"/>
    </location>
</feature>
<feature type="region of interest" description="Disordered" evidence="3">
    <location>
        <begin position="1388"/>
        <end position="1498"/>
    </location>
</feature>
<dbReference type="PANTHER" id="PTHR22874:SF1">
    <property type="entry name" value="ACTIVATING MOLECULE IN BECN1-REGULATED AUTOPHAGY PROTEIN 1"/>
    <property type="match status" value="1"/>
</dbReference>
<feature type="compositionally biased region" description="Polar residues" evidence="3">
    <location>
        <begin position="654"/>
        <end position="665"/>
    </location>
</feature>
<feature type="compositionally biased region" description="Low complexity" evidence="3">
    <location>
        <begin position="380"/>
        <end position="398"/>
    </location>
</feature>
<keyword evidence="5" id="KW-1185">Reference proteome</keyword>
<feature type="region of interest" description="Disordered" evidence="3">
    <location>
        <begin position="1732"/>
        <end position="1752"/>
    </location>
</feature>
<feature type="coiled-coil region" evidence="2">
    <location>
        <begin position="457"/>
        <end position="510"/>
    </location>
</feature>
<feature type="compositionally biased region" description="Polar residues" evidence="3">
    <location>
        <begin position="1388"/>
        <end position="1410"/>
    </location>
</feature>
<gene>
    <name evidence="4" type="ORF">AFUS01_LOCUS32854</name>
</gene>
<name>A0A8J2KXH6_9HEXA</name>
<comment type="caution">
    <text evidence="4">The sequence shown here is derived from an EMBL/GenBank/DDBJ whole genome shotgun (WGS) entry which is preliminary data.</text>
</comment>
<feature type="compositionally biased region" description="Low complexity" evidence="3">
    <location>
        <begin position="424"/>
        <end position="443"/>
    </location>
</feature>
<evidence type="ECO:0000256" key="1">
    <source>
        <dbReference type="PROSITE-ProRule" id="PRU00221"/>
    </source>
</evidence>
<evidence type="ECO:0000313" key="5">
    <source>
        <dbReference type="Proteomes" id="UP000708208"/>
    </source>
</evidence>
<dbReference type="PROSITE" id="PS50082">
    <property type="entry name" value="WD_REPEATS_2"/>
    <property type="match status" value="1"/>
</dbReference>
<feature type="compositionally biased region" description="Polar residues" evidence="3">
    <location>
        <begin position="1997"/>
        <end position="2014"/>
    </location>
</feature>
<feature type="compositionally biased region" description="Polar residues" evidence="3">
    <location>
        <begin position="1938"/>
        <end position="1949"/>
    </location>
</feature>
<dbReference type="GO" id="GO:0080008">
    <property type="term" value="C:Cul4-RING E3 ubiquitin ligase complex"/>
    <property type="evidence" value="ECO:0007669"/>
    <property type="project" value="TreeGrafter"/>
</dbReference>
<keyword evidence="1" id="KW-0853">WD repeat</keyword>
<dbReference type="GO" id="GO:0000423">
    <property type="term" value="P:mitophagy"/>
    <property type="evidence" value="ECO:0007669"/>
    <property type="project" value="TreeGrafter"/>
</dbReference>
<dbReference type="InterPro" id="IPR052596">
    <property type="entry name" value="AMBRA1_autophagy"/>
</dbReference>
<feature type="repeat" description="WD" evidence="1">
    <location>
        <begin position="115"/>
        <end position="157"/>
    </location>
</feature>
<feature type="compositionally biased region" description="Polar residues" evidence="3">
    <location>
        <begin position="1957"/>
        <end position="1972"/>
    </location>
</feature>
<dbReference type="InterPro" id="IPR001680">
    <property type="entry name" value="WD40_rpt"/>
</dbReference>
<organism evidence="4 5">
    <name type="scientific">Allacma fusca</name>
    <dbReference type="NCBI Taxonomy" id="39272"/>
    <lineage>
        <taxon>Eukaryota</taxon>
        <taxon>Metazoa</taxon>
        <taxon>Ecdysozoa</taxon>
        <taxon>Arthropoda</taxon>
        <taxon>Hexapoda</taxon>
        <taxon>Collembola</taxon>
        <taxon>Symphypleona</taxon>
        <taxon>Sminthuridae</taxon>
        <taxon>Allacma</taxon>
    </lineage>
</organism>
<protein>
    <recommendedName>
        <fullName evidence="6">Activating molecule in BECN1-regulated autophagy protein 1</fullName>
    </recommendedName>
</protein>
<dbReference type="EMBL" id="CAJVCH010526850">
    <property type="protein sequence ID" value="CAG7822591.1"/>
    <property type="molecule type" value="Genomic_DNA"/>
</dbReference>
<feature type="compositionally biased region" description="Low complexity" evidence="3">
    <location>
        <begin position="1982"/>
        <end position="1996"/>
    </location>
</feature>
<keyword evidence="2" id="KW-0175">Coiled coil</keyword>
<dbReference type="GO" id="GO:0000045">
    <property type="term" value="P:autophagosome assembly"/>
    <property type="evidence" value="ECO:0007669"/>
    <property type="project" value="TreeGrafter"/>
</dbReference>
<dbReference type="PANTHER" id="PTHR22874">
    <property type="entry name" value="ACTIVATING MOLECULE IN BECN1-REGULATED AUTOPHAGY PROTEIN 1"/>
    <property type="match status" value="1"/>
</dbReference>
<feature type="compositionally biased region" description="Basic residues" evidence="3">
    <location>
        <begin position="879"/>
        <end position="890"/>
    </location>
</feature>
<feature type="compositionally biased region" description="Low complexity" evidence="3">
    <location>
        <begin position="1411"/>
        <end position="1434"/>
    </location>
</feature>
<feature type="compositionally biased region" description="Low complexity" evidence="3">
    <location>
        <begin position="924"/>
        <end position="943"/>
    </location>
</feature>
<reference evidence="4" key="1">
    <citation type="submission" date="2021-06" db="EMBL/GenBank/DDBJ databases">
        <authorList>
            <person name="Hodson N. C."/>
            <person name="Mongue J. A."/>
            <person name="Jaron S. K."/>
        </authorList>
    </citation>
    <scope>NUCLEOTIDE SEQUENCE</scope>
</reference>
<feature type="compositionally biased region" description="Polar residues" evidence="3">
    <location>
        <begin position="674"/>
        <end position="689"/>
    </location>
</feature>
<feature type="compositionally biased region" description="Basic and acidic residues" evidence="3">
    <location>
        <begin position="1485"/>
        <end position="1497"/>
    </location>
</feature>
<evidence type="ECO:0000256" key="3">
    <source>
        <dbReference type="SAM" id="MobiDB-lite"/>
    </source>
</evidence>
<evidence type="ECO:0000313" key="4">
    <source>
        <dbReference type="EMBL" id="CAG7822591.1"/>
    </source>
</evidence>
<feature type="region of interest" description="Disordered" evidence="3">
    <location>
        <begin position="919"/>
        <end position="957"/>
    </location>
</feature>
<accession>A0A8J2KXH6</accession>
<dbReference type="OrthoDB" id="6363363at2759"/>
<feature type="region of interest" description="Disordered" evidence="3">
    <location>
        <begin position="2035"/>
        <end position="2064"/>
    </location>
</feature>
<feature type="region of interest" description="Disordered" evidence="3">
    <location>
        <begin position="1544"/>
        <end position="1626"/>
    </location>
</feature>
<evidence type="ECO:0008006" key="6">
    <source>
        <dbReference type="Google" id="ProtNLM"/>
    </source>
</evidence>
<feature type="compositionally biased region" description="Low complexity" evidence="3">
    <location>
        <begin position="2037"/>
        <end position="2052"/>
    </location>
</feature>
<evidence type="ECO:0000256" key="2">
    <source>
        <dbReference type="SAM" id="Coils"/>
    </source>
</evidence>
<feature type="region of interest" description="Disordered" evidence="3">
    <location>
        <begin position="879"/>
        <end position="906"/>
    </location>
</feature>
<sequence>MEKLEIQDEEIRDPIPGEYGHPIPREIVFRELGFAESHSRHLIGRRVTSSTLATKAVHTLCTKETINRRKFKLPTGARTTFHMAFSADGTKLASCHGDHNVYVCDVRNGEVLQTLSGHPRTPWCVVFHPTQNDVLASGCLAGHVRVWDLNGGSEVLVTDSGTVIASLAFHPTVRLLAIATFNEIIFWDWGLPHPLARCSTENTKEKVRLVRFDRLGKSLITGITNFPNPPVREAFQTTSNHRPNILSRGNARPNSVNFYIHERSDGDNRDVPVDVADDPVDRSNDPNSREMAEFAESFAAAAEAEAASAVLNRRQDRFQESYRQLVNHYQDLVTHYQQFLRSRIPRLLETSRIVREQPIIPVQNPQAPTTVEPEAESQQNSNPTPTPAATTSNAAESSSTDEELPGPSRLMQLEARLLEIINTPETSDSTSQSSSASTAEGSSIPTRLRNDTDLRNIEMLAQNILEMQNLCSQARRDAPLTIETQHIIELQNIRRHLELLQEQTRELQSSIRATLTSLARGSLDALRSHVTNTSTTGSLAASYTRGSLDALRSHVTNGNNSSYPHFGSTITPTPGSPASNHSYSRAFVTGSTNQSASGNPSNAILRITIGPRLTASAELIPPATSTSGAAPSNGPTRTQVPPAITMQYELPDSSFRNTNSSTTAADANEPVAGTSRSSGRNTGESNLTTGPRRILREFQLITGRGSDMEQHARNCPFSGRDQPQRPPPRMRCLAEMGEVPTLTVWPTIETGIELETRNFREIRRENTRIENRTVAYVQEPRIILDPLVSHLGGSGYNSSNPGNSAVSSYFNQWYVGGPNWISNDVGVHVFLTIRRVADNVRRNSNSVMSDELETFEGENWQRLFPCGFAFIHPWARQGHRPDRRAHRREIRRGIFPCGSPRSRSDSNYSGFGRYGLWDDTTRPATNSQASTSSASTSSNNTSTGETSQPARNAGRQLPQRINGNLILIYYMRAGEETIPVYSFSPENHDPNETLSLREGPLPHVFVFPIGLFLRGNAWENGTQTLGIYWPPVSREEEQNLNEFRRSDALLPIFPTRSRGSTGVQRSESYNNARYRVTYNSEQTEIFLPRGGSIVMIQPGLLLLDAITSFAYFDRPRPAQGILFFDYVSPFLEALETLFGFRQRNPVLSGSSVSSVPSPSRASIHPGWVRPPNMPARWVNMNNNSQNQRQFLEATEPAVIRQEVNGMLVRRNIDPAFAAMYSHGQDVRGGLERIDRVLADRTRRLEDEEVVRTGGNNSASGSSRSGRWQASRDNDSPEANEGVNSARRVIRLAVDTATADILRRDQQNARGHITRAIESRIERVLNERGNRGITEYPPSYINSTVYLPVNAVNWNNNPAPESNEAYSPDRQLRLDDIQLRISMLAQWSQQTRAGGPNSVTSGTQTSASFLRSSTQASTSQAGSSSQSSESLNTSARASGDSSVRANRRRPFPEEQTSTSTASASTASPTLDDDVLPSPSRIPRLAAYRDDDSVERPGMEDENLIGFRERDWSLASTSSTDTPRQIPVIAGTSSGSFDYPFDRRMAPPRNPSSTVAGRLEGFPYSRPGNPVVQTMEVDDDEDDDEDDEPPPLVRIVTTPPPPSTSQTPEQGSVDASRERSTTPLSEEERVFEELIRDTAADVQNNVQAAGSANDGSRRQETNELERTFSRLISSLDRMPTSEPLLLRLRDVITPVGVSSSENVRRSGIPRVELNSPEMDEIDGERESQLLIGSFENSPVPAGTRNRNEWPPTDASRMGPILQDSTHDLENQNILIESAENPLLQTVGEATAREAIASIGLMSRGSPTLSNPVVGDSEGAGPADNVAVIEDTIPHVATIPYPYPFHGMNNEDNQRNRDSAFLGPMEGIERELMEREAPRPAASNSREATASMNPLLRTIDEATARNAINSALSYPIESSLDSLQEPILQVESPAYPYQLYSRQNETPASGNVTARPVDTGNRSSRARTTPLSTQLGEWLLRRQRSSTSHSRVRVTVRSSEANSNASNTGSQELSGSARTRLGLSSGIGNSLSARFTATRNANPGTASGATGPTSGDQRPRPTSSGYVPLPHPYVYRHPHHHFHVHHSAAANNNNPGDEPGLPQDSGARFYPGYIPEILITPRARPPTYYTMDAATTAFLSSRIQKWDFSNFYIPDITDRTSGLITASCSLHSDATLDVSSDSEFIAVLQPSDNGSYSAVGIYSLRDETLGESLYTYHFDQNTVSVSISPSCDYIVVGYAGRGPFYRIVHPSRNIGQILSLTREGQHVKLVPVKELFADTQPTLMSINCMHWVPIPGYGIIYGTNTGEVVLLS</sequence>
<dbReference type="Proteomes" id="UP000708208">
    <property type="component" value="Unassembled WGS sequence"/>
</dbReference>
<proteinExistence type="predicted"/>
<feature type="compositionally biased region" description="Basic and acidic residues" evidence="3">
    <location>
        <begin position="1613"/>
        <end position="1626"/>
    </location>
</feature>
<dbReference type="SMART" id="SM00320">
    <property type="entry name" value="WD40"/>
    <property type="match status" value="3"/>
</dbReference>
<feature type="compositionally biased region" description="Acidic residues" evidence="3">
    <location>
        <begin position="1574"/>
        <end position="1587"/>
    </location>
</feature>
<feature type="region of interest" description="Disordered" evidence="3">
    <location>
        <begin position="652"/>
        <end position="693"/>
    </location>
</feature>
<dbReference type="Pfam" id="PF00400">
    <property type="entry name" value="WD40"/>
    <property type="match status" value="1"/>
</dbReference>
<feature type="region of interest" description="Disordered" evidence="3">
    <location>
        <begin position="1938"/>
        <end position="2018"/>
    </location>
</feature>
<feature type="region of interest" description="Disordered" evidence="3">
    <location>
        <begin position="359"/>
        <end position="407"/>
    </location>
</feature>
<feature type="compositionally biased region" description="Low complexity" evidence="3">
    <location>
        <begin position="1251"/>
        <end position="1268"/>
    </location>
</feature>